<dbReference type="Proteomes" id="UP001367508">
    <property type="component" value="Unassembled WGS sequence"/>
</dbReference>
<keyword evidence="3" id="KW-0238">DNA-binding</keyword>
<protein>
    <recommendedName>
        <fullName evidence="7">WRKY domain-containing protein</fullName>
    </recommendedName>
</protein>
<dbReference type="GO" id="GO:0005634">
    <property type="term" value="C:nucleus"/>
    <property type="evidence" value="ECO:0007669"/>
    <property type="project" value="UniProtKB-SubCell"/>
</dbReference>
<dbReference type="EMBL" id="JAYMYQ010000003">
    <property type="protein sequence ID" value="KAK7345814.1"/>
    <property type="molecule type" value="Genomic_DNA"/>
</dbReference>
<dbReference type="InterPro" id="IPR003657">
    <property type="entry name" value="WRKY_dom"/>
</dbReference>
<dbReference type="GO" id="GO:0043565">
    <property type="term" value="F:sequence-specific DNA binding"/>
    <property type="evidence" value="ECO:0007669"/>
    <property type="project" value="InterPro"/>
</dbReference>
<feature type="domain" description="WRKY" evidence="7">
    <location>
        <begin position="278"/>
        <end position="344"/>
    </location>
</feature>
<dbReference type="PANTHER" id="PTHR31282">
    <property type="entry name" value="WRKY TRANSCRIPTION FACTOR 21-RELATED"/>
    <property type="match status" value="1"/>
</dbReference>
<dbReference type="GO" id="GO:0003700">
    <property type="term" value="F:DNA-binding transcription factor activity"/>
    <property type="evidence" value="ECO:0007669"/>
    <property type="project" value="InterPro"/>
</dbReference>
<evidence type="ECO:0000256" key="4">
    <source>
        <dbReference type="ARBA" id="ARBA00023163"/>
    </source>
</evidence>
<sequence>MEEVEEANRAAVESCHRVLSLLSQPRDQAQHRNLMVETGETVVRFKKVVSLLHNGLGHARVRKFKNLQQVPFSQSIFLDNPNCKTNHHHSKNLQLPQTSFPDNSIQELGSTIKNSLSLRQPSLELSSSGKSPLHLTHQTSSAHYHYFQQQQQQQQQQQRFLLQQQQAKHQTEMMFRRNNSGINLSFDSTSCTPTMSSTRSFISSLSIDGSVANLDGSAFHLIGAPHASDQNSQQHKRKCSARGDEGSLKCGSSARCHCSKKRKHRVKRSIKVPAISNKLADIPPDDYSWRKYGQKPIKGSPHPRGYYKCSSMRGCPARKHVERCLEEPTMLIVTYEGEHNHPKLPTQSANA</sequence>
<dbReference type="InterPro" id="IPR044810">
    <property type="entry name" value="WRKY_plant"/>
</dbReference>
<keyword evidence="4" id="KW-0804">Transcription</keyword>
<evidence type="ECO:0000256" key="5">
    <source>
        <dbReference type="ARBA" id="ARBA00023242"/>
    </source>
</evidence>
<dbReference type="PROSITE" id="PS50811">
    <property type="entry name" value="WRKY"/>
    <property type="match status" value="1"/>
</dbReference>
<reference evidence="8 9" key="1">
    <citation type="submission" date="2024-01" db="EMBL/GenBank/DDBJ databases">
        <title>The genomes of 5 underutilized Papilionoideae crops provide insights into root nodulation and disease resistanc.</title>
        <authorList>
            <person name="Jiang F."/>
        </authorList>
    </citation>
    <scope>NUCLEOTIDE SEQUENCE [LARGE SCALE GENOMIC DNA]</scope>
    <source>
        <strain evidence="8">LVBAO_FW01</strain>
        <tissue evidence="8">Leaves</tissue>
    </source>
</reference>
<dbReference type="SMART" id="SM00774">
    <property type="entry name" value="WRKY"/>
    <property type="match status" value="1"/>
</dbReference>
<dbReference type="SUPFAM" id="SSF118290">
    <property type="entry name" value="WRKY DNA-binding domain"/>
    <property type="match status" value="1"/>
</dbReference>
<comment type="subcellular location">
    <subcellularLocation>
        <location evidence="1">Nucleus</location>
    </subcellularLocation>
</comment>
<dbReference type="AlphaFoldDB" id="A0AAN9QS53"/>
<feature type="region of interest" description="Disordered" evidence="6">
    <location>
        <begin position="225"/>
        <end position="244"/>
    </location>
</feature>
<name>A0AAN9QS53_CANGL</name>
<organism evidence="8 9">
    <name type="scientific">Canavalia gladiata</name>
    <name type="common">Sword bean</name>
    <name type="synonym">Dolichos gladiatus</name>
    <dbReference type="NCBI Taxonomy" id="3824"/>
    <lineage>
        <taxon>Eukaryota</taxon>
        <taxon>Viridiplantae</taxon>
        <taxon>Streptophyta</taxon>
        <taxon>Embryophyta</taxon>
        <taxon>Tracheophyta</taxon>
        <taxon>Spermatophyta</taxon>
        <taxon>Magnoliopsida</taxon>
        <taxon>eudicotyledons</taxon>
        <taxon>Gunneridae</taxon>
        <taxon>Pentapetalae</taxon>
        <taxon>rosids</taxon>
        <taxon>fabids</taxon>
        <taxon>Fabales</taxon>
        <taxon>Fabaceae</taxon>
        <taxon>Papilionoideae</taxon>
        <taxon>50 kb inversion clade</taxon>
        <taxon>NPAAA clade</taxon>
        <taxon>indigoferoid/millettioid clade</taxon>
        <taxon>Phaseoleae</taxon>
        <taxon>Canavalia</taxon>
    </lineage>
</organism>
<dbReference type="Gene3D" id="2.20.25.80">
    <property type="entry name" value="WRKY domain"/>
    <property type="match status" value="1"/>
</dbReference>
<keyword evidence="2" id="KW-0805">Transcription regulation</keyword>
<evidence type="ECO:0000256" key="6">
    <source>
        <dbReference type="SAM" id="MobiDB-lite"/>
    </source>
</evidence>
<proteinExistence type="predicted"/>
<dbReference type="InterPro" id="IPR018872">
    <property type="entry name" value="Zn-cluster-dom"/>
</dbReference>
<gene>
    <name evidence="8" type="ORF">VNO77_16425</name>
</gene>
<dbReference type="GO" id="GO:0005516">
    <property type="term" value="F:calmodulin binding"/>
    <property type="evidence" value="ECO:0007669"/>
    <property type="project" value="UniProtKB-ARBA"/>
</dbReference>
<evidence type="ECO:0000256" key="1">
    <source>
        <dbReference type="ARBA" id="ARBA00004123"/>
    </source>
</evidence>
<dbReference type="Pfam" id="PF10533">
    <property type="entry name" value="Plant_zn_clust"/>
    <property type="match status" value="1"/>
</dbReference>
<dbReference type="InterPro" id="IPR036576">
    <property type="entry name" value="WRKY_dom_sf"/>
</dbReference>
<evidence type="ECO:0000256" key="3">
    <source>
        <dbReference type="ARBA" id="ARBA00023125"/>
    </source>
</evidence>
<keyword evidence="5" id="KW-0539">Nucleus</keyword>
<dbReference type="Pfam" id="PF03106">
    <property type="entry name" value="WRKY"/>
    <property type="match status" value="1"/>
</dbReference>
<dbReference type="FunFam" id="2.20.25.80:FF:000004">
    <property type="entry name" value="WRKY transcription factor 65"/>
    <property type="match status" value="1"/>
</dbReference>
<evidence type="ECO:0000259" key="7">
    <source>
        <dbReference type="PROSITE" id="PS50811"/>
    </source>
</evidence>
<evidence type="ECO:0000313" key="8">
    <source>
        <dbReference type="EMBL" id="KAK7345814.1"/>
    </source>
</evidence>
<accession>A0AAN9QS53</accession>
<comment type="caution">
    <text evidence="8">The sequence shown here is derived from an EMBL/GenBank/DDBJ whole genome shotgun (WGS) entry which is preliminary data.</text>
</comment>
<evidence type="ECO:0000256" key="2">
    <source>
        <dbReference type="ARBA" id="ARBA00023015"/>
    </source>
</evidence>
<evidence type="ECO:0000313" key="9">
    <source>
        <dbReference type="Proteomes" id="UP001367508"/>
    </source>
</evidence>
<keyword evidence="9" id="KW-1185">Reference proteome</keyword>